<dbReference type="PANTHER" id="PTHR30012">
    <property type="entry name" value="GENERAL SECRETION PATHWAY PROTEIN"/>
    <property type="match status" value="1"/>
</dbReference>
<evidence type="ECO:0000256" key="11">
    <source>
        <dbReference type="RuleBase" id="RU003923"/>
    </source>
</evidence>
<dbReference type="InterPro" id="IPR003004">
    <property type="entry name" value="GspF/PilC"/>
</dbReference>
<evidence type="ECO:0000259" key="13">
    <source>
        <dbReference type="Pfam" id="PF00482"/>
    </source>
</evidence>
<evidence type="ECO:0000256" key="1">
    <source>
        <dbReference type="ARBA" id="ARBA00002684"/>
    </source>
</evidence>
<accession>C7RKW4</accession>
<dbReference type="STRING" id="522306.CAP2UW1_0435"/>
<comment type="similarity">
    <text evidence="3 11">Belongs to the GSP F family.</text>
</comment>
<dbReference type="eggNOG" id="COG1459">
    <property type="taxonomic scope" value="Bacteria"/>
</dbReference>
<keyword evidence="6" id="KW-0997">Cell inner membrane</keyword>
<evidence type="ECO:0000256" key="12">
    <source>
        <dbReference type="SAM" id="Phobius"/>
    </source>
</evidence>
<feature type="transmembrane region" description="Helical" evidence="12">
    <location>
        <begin position="176"/>
        <end position="199"/>
    </location>
</feature>
<evidence type="ECO:0000256" key="2">
    <source>
        <dbReference type="ARBA" id="ARBA00004429"/>
    </source>
</evidence>
<dbReference type="EMBL" id="CP001715">
    <property type="protein sequence ID" value="ACV33786.1"/>
    <property type="molecule type" value="Genomic_DNA"/>
</dbReference>
<reference evidence="14" key="1">
    <citation type="submission" date="2009-08" db="EMBL/GenBank/DDBJ databases">
        <authorList>
            <consortium name="US DOE Joint Genome Institute"/>
            <person name="Lucas S."/>
            <person name="Copeland A."/>
            <person name="Lapidus A."/>
            <person name="Glavina del Rio T."/>
            <person name="Dalin E."/>
            <person name="Tice H."/>
            <person name="Bruce D."/>
            <person name="Barry K."/>
            <person name="Pitluck S."/>
            <person name="Lowry S."/>
            <person name="Larimer F."/>
            <person name="Land M."/>
            <person name="Hauser L."/>
            <person name="Kyrpides N."/>
            <person name="Ivanova N."/>
            <person name="McMahon K.D."/>
            <person name="Hugenholtz P."/>
        </authorList>
    </citation>
    <scope>NUCLEOTIDE SEQUENCE</scope>
    <source>
        <strain evidence="14">UW-1</strain>
    </source>
</reference>
<gene>
    <name evidence="14" type="ordered locus">CAP2UW1_0435</name>
</gene>
<evidence type="ECO:0000256" key="4">
    <source>
        <dbReference type="ARBA" id="ARBA00022448"/>
    </source>
</evidence>
<dbReference type="PANTHER" id="PTHR30012:SF0">
    <property type="entry name" value="TYPE II SECRETION SYSTEM PROTEIN F-RELATED"/>
    <property type="match status" value="1"/>
</dbReference>
<evidence type="ECO:0000256" key="6">
    <source>
        <dbReference type="ARBA" id="ARBA00022519"/>
    </source>
</evidence>
<dbReference type="InterPro" id="IPR042094">
    <property type="entry name" value="T2SS_GspF_sf"/>
</dbReference>
<dbReference type="GO" id="GO:0005886">
    <property type="term" value="C:plasma membrane"/>
    <property type="evidence" value="ECO:0007669"/>
    <property type="project" value="UniProtKB-SubCell"/>
</dbReference>
<name>C7RKW4_ACCRE</name>
<dbReference type="KEGG" id="app:CAP2UW1_0435"/>
<feature type="domain" description="Type II secretion system protein GspF" evidence="13">
    <location>
        <begin position="284"/>
        <end position="399"/>
    </location>
</feature>
<evidence type="ECO:0000256" key="10">
    <source>
        <dbReference type="ARBA" id="ARBA00030750"/>
    </source>
</evidence>
<keyword evidence="5" id="KW-1003">Cell membrane</keyword>
<feature type="domain" description="Type II secretion system protein GspF" evidence="13">
    <location>
        <begin position="77"/>
        <end position="200"/>
    </location>
</feature>
<reference evidence="14" key="2">
    <citation type="submission" date="2009-09" db="EMBL/GenBank/DDBJ databases">
        <title>Complete sequence of chromosome of Candidatus Accumulibacter phosphatis clade IIA str. UW-1.</title>
        <authorList>
            <consortium name="US DOE Joint Genome Institute"/>
            <person name="Martin H.G."/>
            <person name="Ivanova N."/>
            <person name="Kunin V."/>
            <person name="Warnecke F."/>
            <person name="Barry K."/>
            <person name="He S."/>
            <person name="Salamov A."/>
            <person name="Szeto E."/>
            <person name="Dalin E."/>
            <person name="Pangilinan J.L."/>
            <person name="Lapidus A."/>
            <person name="Lowry S."/>
            <person name="Kyrpides N.C."/>
            <person name="McMahon K.D."/>
            <person name="Hugenholtz P."/>
        </authorList>
    </citation>
    <scope>NUCLEOTIDE SEQUENCE [LARGE SCALE GENOMIC DNA]</scope>
    <source>
        <strain evidence="14">UW-1</strain>
    </source>
</reference>
<keyword evidence="7 11" id="KW-0812">Transmembrane</keyword>
<dbReference type="AlphaFoldDB" id="C7RKW4"/>
<dbReference type="InterPro" id="IPR001992">
    <property type="entry name" value="T2SS_GspF/T4SS_PilC_CS"/>
</dbReference>
<dbReference type="HOGENOM" id="CLU_035032_0_1_4"/>
<evidence type="ECO:0000256" key="9">
    <source>
        <dbReference type="ARBA" id="ARBA00023136"/>
    </source>
</evidence>
<feature type="transmembrane region" description="Helical" evidence="12">
    <location>
        <begin position="230"/>
        <end position="249"/>
    </location>
</feature>
<evidence type="ECO:0000256" key="5">
    <source>
        <dbReference type="ARBA" id="ARBA00022475"/>
    </source>
</evidence>
<sequence>MATFSYIGLNPQGKELRGQIEAGDLAQARRVLRDQGLRVLELFAGTSGGRSPRERLCELWRLLRSGLSVRNSDLMLFYRQMQLMLRAGHTILEALEAAGRLSARPRLSSLLDRCAQRISAGSSFSAALARESSTFPRLAVKLAEAGEASGELDAVFERLAVLTEKRADVRRQMMTALTYPAIVTLVSIGVISFLVGSVVPRFAVFLQARGKAVPWAARTMMEMADWLGRWGFTLVMALLGLVVGFIALRRLPAARLLVDRLMLSLPVLGGTLMAASLAQVAWTFGLLLKSRLTVLEALRSVAQVAGNAALTRALQLAAEQVLEGRALTVALARAPIPPLLQHMAAIGERSGEMEAVMEALGNHYQKDLDARVKLLSSLIEPLLTLLIGGIVGFVYYAFFQAVLAVSTGGG</sequence>
<dbReference type="Pfam" id="PF00482">
    <property type="entry name" value="T2SSF"/>
    <property type="match status" value="2"/>
</dbReference>
<keyword evidence="4 11" id="KW-0813">Transport</keyword>
<evidence type="ECO:0000256" key="8">
    <source>
        <dbReference type="ARBA" id="ARBA00022989"/>
    </source>
</evidence>
<keyword evidence="9 12" id="KW-0472">Membrane</keyword>
<comment type="subcellular location">
    <subcellularLocation>
        <location evidence="2 11">Cell inner membrane</location>
        <topology evidence="2 11">Multi-pass membrane protein</topology>
    </subcellularLocation>
</comment>
<dbReference type="GO" id="GO:0015628">
    <property type="term" value="P:protein secretion by the type II secretion system"/>
    <property type="evidence" value="ECO:0007669"/>
    <property type="project" value="TreeGrafter"/>
</dbReference>
<evidence type="ECO:0000313" key="14">
    <source>
        <dbReference type="EMBL" id="ACV33786.1"/>
    </source>
</evidence>
<dbReference type="InterPro" id="IPR018076">
    <property type="entry name" value="T2SS_GspF_dom"/>
</dbReference>
<dbReference type="FunFam" id="1.20.81.30:FF:000001">
    <property type="entry name" value="Type II secretion system protein F"/>
    <property type="match status" value="1"/>
</dbReference>
<evidence type="ECO:0000256" key="7">
    <source>
        <dbReference type="ARBA" id="ARBA00022692"/>
    </source>
</evidence>
<proteinExistence type="inferred from homology"/>
<dbReference type="PROSITE" id="PS00874">
    <property type="entry name" value="T2SP_F"/>
    <property type="match status" value="1"/>
</dbReference>
<feature type="transmembrane region" description="Helical" evidence="12">
    <location>
        <begin position="382"/>
        <end position="405"/>
    </location>
</feature>
<comment type="function">
    <text evidence="1">Component of the type II secretion system inner membrane complex required for the energy-dependent secretion of extracellular factors such as proteases and toxins from the periplasm.</text>
</comment>
<dbReference type="Gene3D" id="1.20.81.30">
    <property type="entry name" value="Type II secretion system (T2SS), domain F"/>
    <property type="match status" value="2"/>
</dbReference>
<protein>
    <recommendedName>
        <fullName evidence="10">General secretion pathway protein F</fullName>
    </recommendedName>
</protein>
<feature type="transmembrane region" description="Helical" evidence="12">
    <location>
        <begin position="261"/>
        <end position="282"/>
    </location>
</feature>
<dbReference type="PRINTS" id="PR00812">
    <property type="entry name" value="BCTERIALGSPF"/>
</dbReference>
<organism evidence="14">
    <name type="scientific">Accumulibacter regalis</name>
    <dbReference type="NCBI Taxonomy" id="522306"/>
    <lineage>
        <taxon>Bacteria</taxon>
        <taxon>Pseudomonadati</taxon>
        <taxon>Pseudomonadota</taxon>
        <taxon>Betaproteobacteria</taxon>
        <taxon>Candidatus Accumulibacter</taxon>
    </lineage>
</organism>
<evidence type="ECO:0000256" key="3">
    <source>
        <dbReference type="ARBA" id="ARBA00005745"/>
    </source>
</evidence>
<keyword evidence="8 12" id="KW-1133">Transmembrane helix</keyword>